<sequence>MHYVILLYIIPPKPAMPPDAAVYPKLQRIKNELDKQNEIIFKAEHERNLLEIKRDDLHGISRLTKKRELDSKIERKNEEIDILKSGLSGIVKRYGFDTVQQFYNAIKIAQDATYKYQMDVATWEENYGEKTPPKATFEERLRIYQREADQQHTQRNYHSRDKGAR</sequence>
<feature type="coiled-coil region" evidence="1">
    <location>
        <begin position="26"/>
        <end position="86"/>
    </location>
</feature>
<keyword evidence="1" id="KW-0175">Coiled coil</keyword>
<dbReference type="RefSeq" id="WP_349056280.1">
    <property type="nucleotide sequence ID" value="NZ_JBBMEJ010000004.1"/>
</dbReference>
<organism evidence="3 4">
    <name type="scientific">Blautia aquisgranensis</name>
    <dbReference type="NCBI Taxonomy" id="3133153"/>
    <lineage>
        <taxon>Bacteria</taxon>
        <taxon>Bacillati</taxon>
        <taxon>Bacillota</taxon>
        <taxon>Clostridia</taxon>
        <taxon>Lachnospirales</taxon>
        <taxon>Lachnospiraceae</taxon>
        <taxon>Blautia</taxon>
    </lineage>
</organism>
<proteinExistence type="predicted"/>
<protein>
    <submittedName>
        <fullName evidence="3">Uncharacterized protein</fullName>
    </submittedName>
</protein>
<gene>
    <name evidence="3" type="ORF">WMO28_05340</name>
</gene>
<evidence type="ECO:0000256" key="2">
    <source>
        <dbReference type="SAM" id="MobiDB-lite"/>
    </source>
</evidence>
<comment type="caution">
    <text evidence="3">The sequence shown here is derived from an EMBL/GenBank/DDBJ whole genome shotgun (WGS) entry which is preliminary data.</text>
</comment>
<accession>A0ABV1BCL4</accession>
<dbReference type="Proteomes" id="UP001473063">
    <property type="component" value="Unassembled WGS sequence"/>
</dbReference>
<keyword evidence="4" id="KW-1185">Reference proteome</keyword>
<dbReference type="EMBL" id="JBBMEJ010000004">
    <property type="protein sequence ID" value="MEQ2370379.1"/>
    <property type="molecule type" value="Genomic_DNA"/>
</dbReference>
<name>A0ABV1BCL4_9FIRM</name>
<evidence type="ECO:0000313" key="3">
    <source>
        <dbReference type="EMBL" id="MEQ2370379.1"/>
    </source>
</evidence>
<evidence type="ECO:0000313" key="4">
    <source>
        <dbReference type="Proteomes" id="UP001473063"/>
    </source>
</evidence>
<evidence type="ECO:0000256" key="1">
    <source>
        <dbReference type="SAM" id="Coils"/>
    </source>
</evidence>
<reference evidence="3 4" key="1">
    <citation type="submission" date="2024-03" db="EMBL/GenBank/DDBJ databases">
        <title>Human intestinal bacterial collection.</title>
        <authorList>
            <person name="Pauvert C."/>
            <person name="Hitch T.C.A."/>
            <person name="Clavel T."/>
        </authorList>
    </citation>
    <scope>NUCLEOTIDE SEQUENCE [LARGE SCALE GENOMIC DNA]</scope>
    <source>
        <strain evidence="3 4">CLA-JM-H16</strain>
    </source>
</reference>
<feature type="region of interest" description="Disordered" evidence="2">
    <location>
        <begin position="146"/>
        <end position="165"/>
    </location>
</feature>